<evidence type="ECO:0000256" key="4">
    <source>
        <dbReference type="ARBA" id="ARBA00022989"/>
    </source>
</evidence>
<sequence length="666" mass="73996">MEDSILPSELLQVVRLSLKATAYDVWTANDDETFNPRNPALRKLVEAVLYSREFVLTYYIVVAVLVATLASVRGTKKLLYHRGQRPKSGVETPASYASSSDTLTEEAVAPKGDPERKPLLSDARSSDGPARGGIFTTFARSARSICMYQPRPLPSLTSPTSTLPENGTSIAVLLMLAVNIFYLLYHTELSIPMLFAFADRAGLCFAMNLPVLYVLAAKTNQPILALSGWSYEGLNIFHRRLGEWMTALAAMHSVGMVGVWYTLLRPLHFGFLRFISGRVGLLGLFAFVAYLAIYVSSIGWVRKLFYERFLLLHVVLQVAALVFLFFHHHNSRPYVLASFAVWAIDRAMIRNVVSSEQHIATLEIAPDQKTVLLHCTVQVTPRRQGLPSSISKGWEAAQHVFVTVPSLGYARHRLQTHPFTIASPPPPTGYTGPWQLQLIIRAQDGFSRELLAFAKYHQHVEILLDGPYGSTDTLATMKQVDRVCLIAGGSGIAVTYPLAWALQVRATPEAVLSQRTVYEDGRRIVPQISGTEQVQNNKHSHIWIRQDPQSDRWLQYVPRLDSTRHSVEGLVAPLSADDGRAADLITARFSTRGVHALRPDIFTELREWVELDSGKGQKAGSGALSSKTHLIVVSGPDSLVRSVRNGAARLVREGYHVEVHVEKFGW</sequence>
<keyword evidence="2" id="KW-0813">Transport</keyword>
<evidence type="ECO:0000256" key="8">
    <source>
        <dbReference type="SAM" id="MobiDB-lite"/>
    </source>
</evidence>
<name>A0A0N1HLQ3_9EURO</name>
<evidence type="ECO:0000256" key="1">
    <source>
        <dbReference type="ARBA" id="ARBA00004141"/>
    </source>
</evidence>
<dbReference type="PROSITE" id="PS51384">
    <property type="entry name" value="FAD_FR"/>
    <property type="match status" value="1"/>
</dbReference>
<accession>A0A0N1HLQ3</accession>
<dbReference type="GO" id="GO:0000293">
    <property type="term" value="F:ferric-chelate reductase activity"/>
    <property type="evidence" value="ECO:0007669"/>
    <property type="project" value="TreeGrafter"/>
</dbReference>
<dbReference type="PANTHER" id="PTHR32361">
    <property type="entry name" value="FERRIC/CUPRIC REDUCTASE TRANSMEMBRANE COMPONENT"/>
    <property type="match status" value="1"/>
</dbReference>
<evidence type="ECO:0000313" key="11">
    <source>
        <dbReference type="EMBL" id="KPI38014.1"/>
    </source>
</evidence>
<dbReference type="Proteomes" id="UP000038010">
    <property type="component" value="Unassembled WGS sequence"/>
</dbReference>
<dbReference type="GO" id="GO:0006879">
    <property type="term" value="P:intracellular iron ion homeostasis"/>
    <property type="evidence" value="ECO:0007669"/>
    <property type="project" value="TreeGrafter"/>
</dbReference>
<dbReference type="OrthoDB" id="17725at2759"/>
<dbReference type="SFLD" id="SFLDS00052">
    <property type="entry name" value="Ferric_Reductase_Domain"/>
    <property type="match status" value="1"/>
</dbReference>
<keyword evidence="12" id="KW-1185">Reference proteome</keyword>
<dbReference type="Pfam" id="PF01794">
    <property type="entry name" value="Ferric_reduct"/>
    <property type="match status" value="1"/>
</dbReference>
<dbReference type="SFLD" id="SFLDG01168">
    <property type="entry name" value="Ferric_reductase_subgroup_(FRE"/>
    <property type="match status" value="1"/>
</dbReference>
<dbReference type="RefSeq" id="XP_017997977.1">
    <property type="nucleotide sequence ID" value="XM_018143067.1"/>
</dbReference>
<dbReference type="InterPro" id="IPR039261">
    <property type="entry name" value="FNR_nucleotide-bd"/>
</dbReference>
<evidence type="ECO:0000313" key="12">
    <source>
        <dbReference type="Proteomes" id="UP000038010"/>
    </source>
</evidence>
<evidence type="ECO:0000256" key="9">
    <source>
        <dbReference type="SAM" id="Phobius"/>
    </source>
</evidence>
<dbReference type="GO" id="GO:0006826">
    <property type="term" value="P:iron ion transport"/>
    <property type="evidence" value="ECO:0007669"/>
    <property type="project" value="TreeGrafter"/>
</dbReference>
<dbReference type="InterPro" id="IPR051410">
    <property type="entry name" value="Ferric/Cupric_Reductase"/>
</dbReference>
<keyword evidence="4 9" id="KW-1133">Transmembrane helix</keyword>
<dbReference type="PANTHER" id="PTHR32361:SF9">
    <property type="entry name" value="FERRIC REDUCTASE TRANSMEMBRANE COMPONENT 3-RELATED"/>
    <property type="match status" value="1"/>
</dbReference>
<evidence type="ECO:0000256" key="3">
    <source>
        <dbReference type="ARBA" id="ARBA00022692"/>
    </source>
</evidence>
<dbReference type="VEuPathDB" id="FungiDB:AB675_3047"/>
<feature type="transmembrane region" description="Helical" evidence="9">
    <location>
        <begin position="275"/>
        <end position="297"/>
    </location>
</feature>
<evidence type="ECO:0000259" key="10">
    <source>
        <dbReference type="PROSITE" id="PS51384"/>
    </source>
</evidence>
<evidence type="ECO:0000256" key="2">
    <source>
        <dbReference type="ARBA" id="ARBA00022448"/>
    </source>
</evidence>
<feature type="transmembrane region" description="Helical" evidence="9">
    <location>
        <begin position="309"/>
        <end position="326"/>
    </location>
</feature>
<comment type="caution">
    <text evidence="11">The sequence shown here is derived from an EMBL/GenBank/DDBJ whole genome shotgun (WGS) entry which is preliminary data.</text>
</comment>
<dbReference type="InterPro" id="IPR013112">
    <property type="entry name" value="FAD-bd_8"/>
</dbReference>
<dbReference type="EMBL" id="LFJN01000021">
    <property type="protein sequence ID" value="KPI38014.1"/>
    <property type="molecule type" value="Genomic_DNA"/>
</dbReference>
<dbReference type="GO" id="GO:0015677">
    <property type="term" value="P:copper ion import"/>
    <property type="evidence" value="ECO:0007669"/>
    <property type="project" value="TreeGrafter"/>
</dbReference>
<feature type="transmembrane region" description="Helical" evidence="9">
    <location>
        <begin position="244"/>
        <end position="263"/>
    </location>
</feature>
<comment type="subcellular location">
    <subcellularLocation>
        <location evidence="1">Membrane</location>
        <topology evidence="1">Multi-pass membrane protein</topology>
    </subcellularLocation>
</comment>
<evidence type="ECO:0000256" key="6">
    <source>
        <dbReference type="ARBA" id="ARBA00023136"/>
    </source>
</evidence>
<proteinExistence type="predicted"/>
<feature type="region of interest" description="Disordered" evidence="8">
    <location>
        <begin position="82"/>
        <end position="132"/>
    </location>
</feature>
<keyword evidence="7" id="KW-0325">Glycoprotein</keyword>
<dbReference type="Gene3D" id="3.40.50.80">
    <property type="entry name" value="Nucleotide-binding domain of ferredoxin-NADP reductase (FNR) module"/>
    <property type="match status" value="1"/>
</dbReference>
<keyword evidence="3 9" id="KW-0812">Transmembrane</keyword>
<dbReference type="AlphaFoldDB" id="A0A0N1HLQ3"/>
<feature type="transmembrane region" description="Helical" evidence="9">
    <location>
        <begin position="167"/>
        <end position="185"/>
    </location>
</feature>
<evidence type="ECO:0000256" key="7">
    <source>
        <dbReference type="ARBA" id="ARBA00023180"/>
    </source>
</evidence>
<dbReference type="GeneID" id="28734947"/>
<dbReference type="InterPro" id="IPR013130">
    <property type="entry name" value="Fe3_Rdtase_TM_dom"/>
</dbReference>
<dbReference type="GO" id="GO:0005886">
    <property type="term" value="C:plasma membrane"/>
    <property type="evidence" value="ECO:0007669"/>
    <property type="project" value="TreeGrafter"/>
</dbReference>
<keyword evidence="6 9" id="KW-0472">Membrane</keyword>
<protein>
    <submittedName>
        <fullName evidence="11">Ferric transmembrane component 1</fullName>
    </submittedName>
</protein>
<dbReference type="STRING" id="1664694.A0A0N1HLQ3"/>
<reference evidence="11 12" key="1">
    <citation type="submission" date="2015-06" db="EMBL/GenBank/DDBJ databases">
        <title>Draft genome of the ant-associated black yeast Phialophora attae CBS 131958.</title>
        <authorList>
            <person name="Moreno L.F."/>
            <person name="Stielow B.J."/>
            <person name="de Hoog S."/>
            <person name="Vicente V.A."/>
            <person name="Weiss V.A."/>
            <person name="de Vries M."/>
            <person name="Cruz L.M."/>
            <person name="Souza E.M."/>
        </authorList>
    </citation>
    <scope>NUCLEOTIDE SEQUENCE [LARGE SCALE GENOMIC DNA]</scope>
    <source>
        <strain evidence="11 12">CBS 131958</strain>
    </source>
</reference>
<feature type="transmembrane region" description="Helical" evidence="9">
    <location>
        <begin position="54"/>
        <end position="72"/>
    </location>
</feature>
<feature type="domain" description="FAD-binding FR-type" evidence="10">
    <location>
        <begin position="345"/>
        <end position="474"/>
    </location>
</feature>
<gene>
    <name evidence="11" type="ORF">AB675_3047</name>
</gene>
<keyword evidence="5" id="KW-0406">Ion transport</keyword>
<evidence type="ECO:0000256" key="5">
    <source>
        <dbReference type="ARBA" id="ARBA00023065"/>
    </source>
</evidence>
<dbReference type="Pfam" id="PF08022">
    <property type="entry name" value="FAD_binding_8"/>
    <property type="match status" value="1"/>
</dbReference>
<organism evidence="11 12">
    <name type="scientific">Cyphellophora attinorum</name>
    <dbReference type="NCBI Taxonomy" id="1664694"/>
    <lineage>
        <taxon>Eukaryota</taxon>
        <taxon>Fungi</taxon>
        <taxon>Dikarya</taxon>
        <taxon>Ascomycota</taxon>
        <taxon>Pezizomycotina</taxon>
        <taxon>Eurotiomycetes</taxon>
        <taxon>Chaetothyriomycetidae</taxon>
        <taxon>Chaetothyriales</taxon>
        <taxon>Cyphellophoraceae</taxon>
        <taxon>Cyphellophora</taxon>
    </lineage>
</organism>
<dbReference type="InterPro" id="IPR017927">
    <property type="entry name" value="FAD-bd_FR_type"/>
</dbReference>
<dbReference type="CDD" id="cd06186">
    <property type="entry name" value="NOX_Duox_like_FAD_NADP"/>
    <property type="match status" value="1"/>
</dbReference>
<feature type="transmembrane region" description="Helical" evidence="9">
    <location>
        <begin position="191"/>
        <end position="216"/>
    </location>
</feature>